<comment type="caution">
    <text evidence="1">The sequence shown here is derived from an EMBL/GenBank/DDBJ whole genome shotgun (WGS) entry which is preliminary data.</text>
</comment>
<organism evidence="1 2">
    <name type="scientific">Saccharothrix xinjiangensis</name>
    <dbReference type="NCBI Taxonomy" id="204798"/>
    <lineage>
        <taxon>Bacteria</taxon>
        <taxon>Bacillati</taxon>
        <taxon>Actinomycetota</taxon>
        <taxon>Actinomycetes</taxon>
        <taxon>Pseudonocardiales</taxon>
        <taxon>Pseudonocardiaceae</taxon>
        <taxon>Saccharothrix</taxon>
    </lineage>
</organism>
<reference evidence="2" key="1">
    <citation type="journal article" date="2019" name="Int. J. Syst. Evol. Microbiol.">
        <title>The Global Catalogue of Microorganisms (GCM) 10K type strain sequencing project: providing services to taxonomists for standard genome sequencing and annotation.</title>
        <authorList>
            <consortium name="The Broad Institute Genomics Platform"/>
            <consortium name="The Broad Institute Genome Sequencing Center for Infectious Disease"/>
            <person name="Wu L."/>
            <person name="Ma J."/>
        </authorList>
    </citation>
    <scope>NUCLEOTIDE SEQUENCE [LARGE SCALE GENOMIC DNA]</scope>
    <source>
        <strain evidence="2">KCTC 12848</strain>
    </source>
</reference>
<dbReference type="EMBL" id="JBHSJB010000031">
    <property type="protein sequence ID" value="MFC5058263.1"/>
    <property type="molecule type" value="Genomic_DNA"/>
</dbReference>
<keyword evidence="2" id="KW-1185">Reference proteome</keyword>
<evidence type="ECO:0000313" key="2">
    <source>
        <dbReference type="Proteomes" id="UP001595833"/>
    </source>
</evidence>
<accession>A0ABV9Y9J1</accession>
<name>A0ABV9Y9J1_9PSEU</name>
<evidence type="ECO:0000313" key="1">
    <source>
        <dbReference type="EMBL" id="MFC5058263.1"/>
    </source>
</evidence>
<gene>
    <name evidence="1" type="ORF">ACFPFM_31510</name>
</gene>
<dbReference type="Proteomes" id="UP001595833">
    <property type="component" value="Unassembled WGS sequence"/>
</dbReference>
<protein>
    <submittedName>
        <fullName evidence="1">Uncharacterized protein</fullName>
    </submittedName>
</protein>
<dbReference type="RefSeq" id="WP_344037725.1">
    <property type="nucleotide sequence ID" value="NZ_BAAAKE010000008.1"/>
</dbReference>
<proteinExistence type="predicted"/>
<sequence length="77" mass="8404">MAPGPPAPEPVAPRAGVPGTAVPGLARLDLGRVDLCVELEDACAELRDHLARGDREMTHLLGAWIDALLDEWNRRRR</sequence>